<protein>
    <recommendedName>
        <fullName evidence="6">Amino acid permease/ SLC12A domain-containing protein</fullName>
    </recommendedName>
</protein>
<feature type="transmembrane region" description="Helical" evidence="5">
    <location>
        <begin position="48"/>
        <end position="71"/>
    </location>
</feature>
<dbReference type="PANTHER" id="PTHR43341">
    <property type="entry name" value="AMINO ACID PERMEASE"/>
    <property type="match status" value="1"/>
</dbReference>
<comment type="subcellular location">
    <subcellularLocation>
        <location evidence="1">Membrane</location>
        <topology evidence="1">Multi-pass membrane protein</topology>
    </subcellularLocation>
</comment>
<keyword evidence="3 5" id="KW-1133">Transmembrane helix</keyword>
<reference evidence="7 8" key="1">
    <citation type="submission" date="2023-01" db="EMBL/GenBank/DDBJ databases">
        <title>Analysis of 21 Apiospora genomes using comparative genomics revels a genus with tremendous synthesis potential of carbohydrate active enzymes and secondary metabolites.</title>
        <authorList>
            <person name="Sorensen T."/>
        </authorList>
    </citation>
    <scope>NUCLEOTIDE SEQUENCE [LARGE SCALE GENOMIC DNA]</scope>
    <source>
        <strain evidence="7 8">CBS 135458</strain>
    </source>
</reference>
<dbReference type="Proteomes" id="UP001480595">
    <property type="component" value="Unassembled WGS sequence"/>
</dbReference>
<organism evidence="7 8">
    <name type="scientific">Apiospora phragmitis</name>
    <dbReference type="NCBI Taxonomy" id="2905665"/>
    <lineage>
        <taxon>Eukaryota</taxon>
        <taxon>Fungi</taxon>
        <taxon>Dikarya</taxon>
        <taxon>Ascomycota</taxon>
        <taxon>Pezizomycotina</taxon>
        <taxon>Sordariomycetes</taxon>
        <taxon>Xylariomycetidae</taxon>
        <taxon>Amphisphaeriales</taxon>
        <taxon>Apiosporaceae</taxon>
        <taxon>Apiospora</taxon>
    </lineage>
</organism>
<evidence type="ECO:0000256" key="2">
    <source>
        <dbReference type="ARBA" id="ARBA00022692"/>
    </source>
</evidence>
<accession>A0ABR1T6I3</accession>
<evidence type="ECO:0000313" key="8">
    <source>
        <dbReference type="Proteomes" id="UP001480595"/>
    </source>
</evidence>
<evidence type="ECO:0000256" key="5">
    <source>
        <dbReference type="SAM" id="Phobius"/>
    </source>
</evidence>
<keyword evidence="2 5" id="KW-0812">Transmembrane</keyword>
<dbReference type="Pfam" id="PF00324">
    <property type="entry name" value="AA_permease"/>
    <property type="match status" value="1"/>
</dbReference>
<comment type="caution">
    <text evidence="7">The sequence shown here is derived from an EMBL/GenBank/DDBJ whole genome shotgun (WGS) entry which is preliminary data.</text>
</comment>
<keyword evidence="8" id="KW-1185">Reference proteome</keyword>
<evidence type="ECO:0000259" key="6">
    <source>
        <dbReference type="Pfam" id="PF00324"/>
    </source>
</evidence>
<dbReference type="InterPro" id="IPR050524">
    <property type="entry name" value="APC_YAT"/>
</dbReference>
<keyword evidence="4 5" id="KW-0472">Membrane</keyword>
<dbReference type="RefSeq" id="XP_066709161.1">
    <property type="nucleotide sequence ID" value="XM_066866032.1"/>
</dbReference>
<dbReference type="PANTHER" id="PTHR43341:SF21">
    <property type="entry name" value="GENERAL AMINO ACID PERMEASE-RELATED"/>
    <property type="match status" value="1"/>
</dbReference>
<proteinExistence type="predicted"/>
<evidence type="ECO:0000256" key="1">
    <source>
        <dbReference type="ARBA" id="ARBA00004141"/>
    </source>
</evidence>
<evidence type="ECO:0000313" key="7">
    <source>
        <dbReference type="EMBL" id="KAK8041616.1"/>
    </source>
</evidence>
<feature type="domain" description="Amino acid permease/ SLC12A" evidence="6">
    <location>
        <begin position="2"/>
        <end position="76"/>
    </location>
</feature>
<dbReference type="EMBL" id="JAQQWL010000015">
    <property type="protein sequence ID" value="KAK8041616.1"/>
    <property type="molecule type" value="Genomic_DNA"/>
</dbReference>
<sequence length="128" mass="14175">MQVQGVSRDTLPWEAPFQPYAAWIGFIGSSAIVLITGFPVFLKGNFTASGFIAAYVGIPIFVIPIIIWKLVYKTKVSPGRLSSSDPFEFVSALTKFPSLSERATWIFGLVAFRRVLSKLVLSNHAEDY</sequence>
<name>A0ABR1T6I3_9PEZI</name>
<evidence type="ECO:0000256" key="3">
    <source>
        <dbReference type="ARBA" id="ARBA00022989"/>
    </source>
</evidence>
<dbReference type="GeneID" id="92099095"/>
<dbReference type="InterPro" id="IPR004841">
    <property type="entry name" value="AA-permease/SLC12A_dom"/>
</dbReference>
<feature type="transmembrane region" description="Helical" evidence="5">
    <location>
        <begin position="20"/>
        <end position="42"/>
    </location>
</feature>
<evidence type="ECO:0000256" key="4">
    <source>
        <dbReference type="ARBA" id="ARBA00023136"/>
    </source>
</evidence>
<gene>
    <name evidence="7" type="ORF">PG994_014623</name>
</gene>